<keyword evidence="3" id="KW-1185">Reference proteome</keyword>
<comment type="caution">
    <text evidence="2">The sequence shown here is derived from an EMBL/GenBank/DDBJ whole genome shotgun (WGS) entry which is preliminary data.</text>
</comment>
<accession>A0ABD5UGU3</accession>
<dbReference type="Proteomes" id="UP001596333">
    <property type="component" value="Unassembled WGS sequence"/>
</dbReference>
<dbReference type="InterPro" id="IPR013342">
    <property type="entry name" value="Mandelate_racemase_C"/>
</dbReference>
<gene>
    <name evidence="2" type="ORF">ACFQEY_06700</name>
</gene>
<dbReference type="SMART" id="SM00922">
    <property type="entry name" value="MR_MLE"/>
    <property type="match status" value="1"/>
</dbReference>
<dbReference type="Gene3D" id="3.30.390.10">
    <property type="entry name" value="Enolase-like, N-terminal domain"/>
    <property type="match status" value="1"/>
</dbReference>
<dbReference type="PANTHER" id="PTHR48080">
    <property type="entry name" value="D-GALACTONATE DEHYDRATASE-RELATED"/>
    <property type="match status" value="1"/>
</dbReference>
<dbReference type="SUPFAM" id="SSF54826">
    <property type="entry name" value="Enolase N-terminal domain-like"/>
    <property type="match status" value="1"/>
</dbReference>
<feature type="domain" description="Mandelate racemase/muconate lactonizing enzyme C-terminal" evidence="1">
    <location>
        <begin position="128"/>
        <end position="233"/>
    </location>
</feature>
<dbReference type="SFLD" id="SFLDG00179">
    <property type="entry name" value="mandelate_racemase"/>
    <property type="match status" value="1"/>
</dbReference>
<dbReference type="RefSeq" id="WP_379766198.1">
    <property type="nucleotide sequence ID" value="NZ_JBHSXI010000008.1"/>
</dbReference>
<sequence>MKIADWSVLTTCPGRNYVLVKLVTPDGTVGWGDATLNGRERAVEATLEHHVLPEIADRSVDRIEDTWQTLFRHTYWRGGPVLNTALAAVDMALWDIKGKRYGAPVYDLLGGRTRNGARIYQHCGGENPEAVIDTCTDVLDDGISTLRLRIDDFVDVEFGTTNVAMLRTKVRDVRAAIGTDPWLILDAHGQLDPAVAARTASALEDLGFLFFEDPTRPEDIDQLSRVREGSTIPLAFGEVYTSPWEYRDLIERDLVDYVRPDVVHTGGITALRKIAILAEHYSVRTAFHAPSDVSPLGFAATLHTALSIPNFGIQELPGYLYQDDQSAYQAEYALPVPSQLDTVFSGVPELDTDDSVIDIDDTPGLGVDIDEERAREYDYVREPLPKPRNGDGSVRDW</sequence>
<organism evidence="2 3">
    <name type="scientific">Halorubrum trueperi</name>
    <dbReference type="NCBI Taxonomy" id="2004704"/>
    <lineage>
        <taxon>Archaea</taxon>
        <taxon>Methanobacteriati</taxon>
        <taxon>Methanobacteriota</taxon>
        <taxon>Stenosarchaea group</taxon>
        <taxon>Halobacteria</taxon>
        <taxon>Halobacteriales</taxon>
        <taxon>Haloferacaceae</taxon>
        <taxon>Halorubrum</taxon>
    </lineage>
</organism>
<dbReference type="InterPro" id="IPR029065">
    <property type="entry name" value="Enolase_C-like"/>
</dbReference>
<dbReference type="Pfam" id="PF02746">
    <property type="entry name" value="MR_MLE_N"/>
    <property type="match status" value="1"/>
</dbReference>
<dbReference type="PROSITE" id="PS00908">
    <property type="entry name" value="MR_MLE_1"/>
    <property type="match status" value="1"/>
</dbReference>
<dbReference type="PANTHER" id="PTHR48080:SF6">
    <property type="entry name" value="STARVATION-SENSING PROTEIN RSPA"/>
    <property type="match status" value="1"/>
</dbReference>
<proteinExistence type="predicted"/>
<evidence type="ECO:0000313" key="2">
    <source>
        <dbReference type="EMBL" id="MFC6888710.1"/>
    </source>
</evidence>
<dbReference type="InterPro" id="IPR013341">
    <property type="entry name" value="Mandelate_racemase_N_dom"/>
</dbReference>
<dbReference type="GO" id="GO:0000287">
    <property type="term" value="F:magnesium ion binding"/>
    <property type="evidence" value="ECO:0007669"/>
    <property type="project" value="UniProtKB-ARBA"/>
</dbReference>
<evidence type="ECO:0000259" key="1">
    <source>
        <dbReference type="SMART" id="SM00922"/>
    </source>
</evidence>
<reference evidence="2 3" key="1">
    <citation type="journal article" date="2019" name="Int. J. Syst. Evol. Microbiol.">
        <title>The Global Catalogue of Microorganisms (GCM) 10K type strain sequencing project: providing services to taxonomists for standard genome sequencing and annotation.</title>
        <authorList>
            <consortium name="The Broad Institute Genomics Platform"/>
            <consortium name="The Broad Institute Genome Sequencing Center for Infectious Disease"/>
            <person name="Wu L."/>
            <person name="Ma J."/>
        </authorList>
    </citation>
    <scope>NUCLEOTIDE SEQUENCE [LARGE SCALE GENOMIC DNA]</scope>
    <source>
        <strain evidence="2 3">Y73</strain>
    </source>
</reference>
<dbReference type="SUPFAM" id="SSF51604">
    <property type="entry name" value="Enolase C-terminal domain-like"/>
    <property type="match status" value="1"/>
</dbReference>
<protein>
    <submittedName>
        <fullName evidence="2">Enolase C-terminal domain-like protein</fullName>
    </submittedName>
</protein>
<dbReference type="EMBL" id="JBHSXI010000008">
    <property type="protein sequence ID" value="MFC6888710.1"/>
    <property type="molecule type" value="Genomic_DNA"/>
</dbReference>
<dbReference type="Pfam" id="PF13378">
    <property type="entry name" value="MR_MLE_C"/>
    <property type="match status" value="1"/>
</dbReference>
<dbReference type="InterPro" id="IPR036849">
    <property type="entry name" value="Enolase-like_C_sf"/>
</dbReference>
<dbReference type="InterPro" id="IPR034593">
    <property type="entry name" value="DgoD-like"/>
</dbReference>
<dbReference type="InterPro" id="IPR029017">
    <property type="entry name" value="Enolase-like_N"/>
</dbReference>
<dbReference type="InterPro" id="IPR018110">
    <property type="entry name" value="Mandel_Rmase/mucon_lact_enz_CS"/>
</dbReference>
<name>A0ABD5UGU3_9EURY</name>
<dbReference type="SFLD" id="SFLDS00001">
    <property type="entry name" value="Enolase"/>
    <property type="match status" value="1"/>
</dbReference>
<dbReference type="AlphaFoldDB" id="A0ABD5UGU3"/>
<evidence type="ECO:0000313" key="3">
    <source>
        <dbReference type="Proteomes" id="UP001596333"/>
    </source>
</evidence>
<dbReference type="Gene3D" id="3.20.20.120">
    <property type="entry name" value="Enolase-like C-terminal domain"/>
    <property type="match status" value="1"/>
</dbReference>